<evidence type="ECO:0000313" key="3">
    <source>
        <dbReference type="EMBL" id="KAK7254719.1"/>
    </source>
</evidence>
<feature type="compositionally biased region" description="Low complexity" evidence="2">
    <location>
        <begin position="758"/>
        <end position="785"/>
    </location>
</feature>
<evidence type="ECO:0000256" key="1">
    <source>
        <dbReference type="ARBA" id="ARBA00022581"/>
    </source>
</evidence>
<feature type="compositionally biased region" description="Basic and acidic residues" evidence="2">
    <location>
        <begin position="1838"/>
        <end position="1867"/>
    </location>
</feature>
<feature type="compositionally biased region" description="Pro residues" evidence="2">
    <location>
        <begin position="1550"/>
        <end position="1559"/>
    </location>
</feature>
<feature type="compositionally biased region" description="Acidic residues" evidence="2">
    <location>
        <begin position="610"/>
        <end position="623"/>
    </location>
</feature>
<feature type="compositionally biased region" description="Basic residues" evidence="2">
    <location>
        <begin position="740"/>
        <end position="750"/>
    </location>
</feature>
<evidence type="ECO:0000256" key="2">
    <source>
        <dbReference type="SAM" id="MobiDB-lite"/>
    </source>
</evidence>
<feature type="compositionally biased region" description="Basic and acidic residues" evidence="2">
    <location>
        <begin position="479"/>
        <end position="514"/>
    </location>
</feature>
<reference evidence="3 4" key="1">
    <citation type="submission" date="2024-03" db="EMBL/GenBank/DDBJ databases">
        <title>Aureococcus anophagefferens CCMP1851 and Kratosvirus quantuckense: Draft genome of a second virus-susceptible host strain in the model system.</title>
        <authorList>
            <person name="Chase E."/>
            <person name="Truchon A.R."/>
            <person name="Schepens W."/>
            <person name="Wilhelm S.W."/>
        </authorList>
    </citation>
    <scope>NUCLEOTIDE SEQUENCE [LARGE SCALE GENOMIC DNA]</scope>
    <source>
        <strain evidence="3 4">CCMP1851</strain>
    </source>
</reference>
<accession>A0ABR1GFA9</accession>
<evidence type="ECO:0000313" key="4">
    <source>
        <dbReference type="Proteomes" id="UP001363151"/>
    </source>
</evidence>
<feature type="compositionally biased region" description="Low complexity" evidence="2">
    <location>
        <begin position="886"/>
        <end position="905"/>
    </location>
</feature>
<feature type="region of interest" description="Disordered" evidence="2">
    <location>
        <begin position="668"/>
        <end position="986"/>
    </location>
</feature>
<feature type="compositionally biased region" description="Acidic residues" evidence="2">
    <location>
        <begin position="1868"/>
        <end position="1878"/>
    </location>
</feature>
<feature type="compositionally biased region" description="Pro residues" evidence="2">
    <location>
        <begin position="1607"/>
        <end position="1635"/>
    </location>
</feature>
<gene>
    <name evidence="3" type="ORF">SO694_00010542</name>
</gene>
<feature type="region of interest" description="Disordered" evidence="2">
    <location>
        <begin position="610"/>
        <end position="629"/>
    </location>
</feature>
<sequence>MAALPLDHPNRKVRVTNENGRRVVTWNGERGLPGRTEGNGGCDFRRCSETEVAYLFNVLEARGVEAIAFAKARSGDAESQRVFTDRFAAAALARFGCSDDGDGPVFLVAPTPVRGEWDLARLCAVAAADVTGGSVCDDLELVADVKAPPRTVDRHHRGAFLHNSSKLKDGASLAAFAGRRLVAVAATLQSGATLDSAVAVLRRELGDQEPEVDRLALVRLVGIRYPRSCSGELAGDVQDARAPASDTKRATFEAAVRASQPAPASGEDRSAGSAGSVLYRFGDSTAEYDGSTMCQLKRWGKLRWRLEKAIKDDDVDAVRTIAKLMAHDRQGTHRRALGNGSHSIPIQSFYRARGADAEMTLEPFAIMLSAEDDSRRTHLLLGQFPYEQRALDKLVKEKKKKVLNTERTCGHTCGGEGIDPHDKKVKPRNLFYAVILKRVATWKKTMAKKHALRMAQDPAYAARVAEQERRKARLPTDGQLKRAAERLRRKEQKDQRAAERLRREQKRAAERLRREQCAAGRANLTQRCKDIARAVDGRGEHAFREVQSVEEETRSEDEICADDDGELAAAGSDGAEDEDAEDDGAESGEDEGAEDEGAEALDADAEALLDMLEDERDSGEGFEDSAAGDAELEATIAELARLQIGANMPRIRDVLRRERAHLVRLLRERRASFEEVDGDDGDALPGPGAFPDGEPGAAFTGAPSAGAPGRPAARSGQARDAARRRAPRPRRHGPGPGRLPGRRARRRLHGRALGGDAPGDPAPPRAAGAPPSRAAAAARSASAARRATRPRRRAARQRRRGQRGDGDGGDAPMGQGAFPDGERAAFEGGGGGAFRVRGAPGDPSAAARAPRRGPAARDDDGDAILGQGAAAGGEPGAFASGGGGAFRVRGAPGDPSAAARGAPRGQRGDGDGDGDGDASMGQGAFPDGERAAFEGGGGGAFRVRGAPGDPSAAARARVRGQRGADDDGDAILGQGAAAGGEPGAGLAGGAFDDDDADEWRTKGPHVGWWVTRSVHDAASEVVSFSVGKVVGYLSAAESDYVDEKGAAAALWRVTYVSGELLGDIDDLDERDLFASVLRPTRREGANQQPAPLSEYELHRRGRIDANQAELQSLGFTGSDVGLPKEEKKKRAPRKKAEPAAPSRWSPRSGSTHVPGRYLDDGGRKKAMAKKADGAAPGAPGAGFQDPPAADAPASGGGDDVGFPEADEEEDDVRFAAAEEEDDDDGSPLDDGDDDVDDGPRVPMDPYACFRRGIYQEVKAQILKDNPELSLTDAKPLIQERILALWKDADQALVAELVWREELEVKAMPGDKRGRNRHRRLNRAAATEAVEDANPDIAGKKKNDAVEAELSRLWNALLDDEKIEHVVAAGEAQNAEAARMAEEPDGEPEPKRKRPAPVPRSVVQRSVADFKLVKLNFYAFFMQENRAAVEAEVDGDAANTGKTHKELVKTKLEENFRALDDFAKAQWRKDASVFYYFCGQNLERIIEDVEDGAADAAPVPAEPRAARAARARARARPRRRARLTVHAVRAPPAAALGAAPPPPVARTAAPRQPPPPPPPIGGVACPAAVLDLAAQQAAAASRRRRARGLAPPPRAVATPQAPRAVFVAPPPGLTPPPGFGPQPPLPPPLAPPPAPATPASARAARRAARAEPRRKDAPPGAPDGPGAPPPGFPPLVAAAPPALAPPPAAPNGNRESGVLRRDLERLGPGGVLRLDIGLGVFCLACGKYVAAPLVKNDAANTTILDIVDRHVGGFGHIDKAERFAAAPAAAAPTPAPVAAALPALAAVAMDAESTDAPLLGLTPLAAAAVSELPVVPSSPEALPASKRRASDAGSVVAARRNELTPGRDRAAAAASDKNRVDDIVARGEADDDSDDDSDDCYPLPPGRR</sequence>
<feature type="region of interest" description="Disordered" evidence="2">
    <location>
        <begin position="1373"/>
        <end position="1399"/>
    </location>
</feature>
<feature type="compositionally biased region" description="Low complexity" evidence="2">
    <location>
        <begin position="834"/>
        <end position="848"/>
    </location>
</feature>
<name>A0ABR1GFA9_AURAN</name>
<feature type="region of interest" description="Disordered" evidence="2">
    <location>
        <begin position="567"/>
        <end position="605"/>
    </location>
</feature>
<feature type="compositionally biased region" description="Acidic residues" evidence="2">
    <location>
        <begin position="574"/>
        <end position="605"/>
    </location>
</feature>
<feature type="compositionally biased region" description="Basic residues" evidence="2">
    <location>
        <begin position="1512"/>
        <end position="1522"/>
    </location>
</feature>
<keyword evidence="4" id="KW-1185">Reference proteome</keyword>
<feature type="region of interest" description="Disordered" evidence="2">
    <location>
        <begin position="1575"/>
        <end position="1695"/>
    </location>
</feature>
<feature type="region of interest" description="Disordered" evidence="2">
    <location>
        <begin position="466"/>
        <end position="514"/>
    </location>
</feature>
<protein>
    <recommendedName>
        <fullName evidence="5">HMG box domain-containing protein</fullName>
    </recommendedName>
</protein>
<feature type="region of interest" description="Disordered" evidence="2">
    <location>
        <begin position="1112"/>
        <end position="1244"/>
    </location>
</feature>
<feature type="compositionally biased region" description="Basic and acidic residues" evidence="2">
    <location>
        <begin position="1647"/>
        <end position="1656"/>
    </location>
</feature>
<organism evidence="3 4">
    <name type="scientific">Aureococcus anophagefferens</name>
    <name type="common">Harmful bloom alga</name>
    <dbReference type="NCBI Taxonomy" id="44056"/>
    <lineage>
        <taxon>Eukaryota</taxon>
        <taxon>Sar</taxon>
        <taxon>Stramenopiles</taxon>
        <taxon>Ochrophyta</taxon>
        <taxon>Pelagophyceae</taxon>
        <taxon>Pelagomonadales</taxon>
        <taxon>Pelagomonadaceae</taxon>
        <taxon>Aureococcus</taxon>
    </lineage>
</organism>
<proteinExistence type="predicted"/>
<feature type="compositionally biased region" description="Low complexity" evidence="2">
    <location>
        <begin position="701"/>
        <end position="719"/>
    </location>
</feature>
<dbReference type="PANTHER" id="PTHR13037:SF24">
    <property type="entry name" value="POLYCOMB PROTEIN PCL-RELATED"/>
    <property type="match status" value="1"/>
</dbReference>
<dbReference type="Proteomes" id="UP001363151">
    <property type="component" value="Unassembled WGS sequence"/>
</dbReference>
<feature type="compositionally biased region" description="Basic residues" evidence="2">
    <location>
        <begin position="786"/>
        <end position="801"/>
    </location>
</feature>
<dbReference type="EMBL" id="JBBJCI010000023">
    <property type="protein sequence ID" value="KAK7254719.1"/>
    <property type="molecule type" value="Genomic_DNA"/>
</dbReference>
<feature type="compositionally biased region" description="Low complexity" evidence="2">
    <location>
        <begin position="941"/>
        <end position="955"/>
    </location>
</feature>
<feature type="compositionally biased region" description="Pro residues" evidence="2">
    <location>
        <begin position="1658"/>
        <end position="1672"/>
    </location>
</feature>
<feature type="compositionally biased region" description="Low complexity" evidence="2">
    <location>
        <begin position="1526"/>
        <end position="1537"/>
    </location>
</feature>
<feature type="compositionally biased region" description="Acidic residues" evidence="2">
    <location>
        <begin position="1204"/>
        <end position="1236"/>
    </location>
</feature>
<feature type="compositionally biased region" description="Gly residues" evidence="2">
    <location>
        <begin position="869"/>
        <end position="885"/>
    </location>
</feature>
<feature type="region of interest" description="Disordered" evidence="2">
    <location>
        <begin position="1814"/>
        <end position="1887"/>
    </location>
</feature>
<feature type="region of interest" description="Disordered" evidence="2">
    <location>
        <begin position="543"/>
        <end position="562"/>
    </location>
</feature>
<dbReference type="PANTHER" id="PTHR13037">
    <property type="entry name" value="FORMIN"/>
    <property type="match status" value="1"/>
</dbReference>
<feature type="compositionally biased region" description="Low complexity" evidence="2">
    <location>
        <begin position="683"/>
        <end position="693"/>
    </location>
</feature>
<feature type="compositionally biased region" description="Gly residues" evidence="2">
    <location>
        <begin position="976"/>
        <end position="986"/>
    </location>
</feature>
<evidence type="ECO:0008006" key="5">
    <source>
        <dbReference type="Google" id="ProtNLM"/>
    </source>
</evidence>
<feature type="compositionally biased region" description="Acidic residues" evidence="2">
    <location>
        <begin position="548"/>
        <end position="562"/>
    </location>
</feature>
<feature type="compositionally biased region" description="Basic residues" evidence="2">
    <location>
        <begin position="722"/>
        <end position="733"/>
    </location>
</feature>
<comment type="caution">
    <text evidence="3">The sequence shown here is derived from an EMBL/GenBank/DDBJ whole genome shotgun (WGS) entry which is preliminary data.</text>
</comment>
<feature type="region of interest" description="Disordered" evidence="2">
    <location>
        <begin position="1512"/>
        <end position="1562"/>
    </location>
</feature>
<feature type="compositionally biased region" description="Low complexity" evidence="2">
    <location>
        <begin position="1173"/>
        <end position="1193"/>
    </location>
</feature>
<keyword evidence="1" id="KW-0945">Host-virus interaction</keyword>